<evidence type="ECO:0000313" key="3">
    <source>
        <dbReference type="Proteomes" id="UP000004358"/>
    </source>
</evidence>
<accession>A3ZQP8</accession>
<dbReference type="EMBL" id="AANZ01000006">
    <property type="protein sequence ID" value="EAQ80986.1"/>
    <property type="molecule type" value="Genomic_DNA"/>
</dbReference>
<dbReference type="eggNOG" id="COG3064">
    <property type="taxonomic scope" value="Bacteria"/>
</dbReference>
<dbReference type="STRING" id="314230.DSM3645_20482"/>
<gene>
    <name evidence="2" type="ORF">DSM3645_20482</name>
</gene>
<dbReference type="AlphaFoldDB" id="A3ZQP8"/>
<feature type="transmembrane region" description="Helical" evidence="1">
    <location>
        <begin position="20"/>
        <end position="40"/>
    </location>
</feature>
<keyword evidence="1" id="KW-1133">Transmembrane helix</keyword>
<organism evidence="2 3">
    <name type="scientific">Blastopirellula marina DSM 3645</name>
    <dbReference type="NCBI Taxonomy" id="314230"/>
    <lineage>
        <taxon>Bacteria</taxon>
        <taxon>Pseudomonadati</taxon>
        <taxon>Planctomycetota</taxon>
        <taxon>Planctomycetia</taxon>
        <taxon>Pirellulales</taxon>
        <taxon>Pirellulaceae</taxon>
        <taxon>Blastopirellula</taxon>
    </lineage>
</organism>
<comment type="caution">
    <text evidence="2">The sequence shown here is derived from an EMBL/GenBank/DDBJ whole genome shotgun (WGS) entry which is preliminary data.</text>
</comment>
<keyword evidence="1" id="KW-0812">Transmembrane</keyword>
<evidence type="ECO:0000313" key="2">
    <source>
        <dbReference type="EMBL" id="EAQ80986.1"/>
    </source>
</evidence>
<protein>
    <submittedName>
        <fullName evidence="2">Uncharacterized protein</fullName>
    </submittedName>
</protein>
<evidence type="ECO:0000256" key="1">
    <source>
        <dbReference type="SAM" id="Phobius"/>
    </source>
</evidence>
<proteinExistence type="predicted"/>
<dbReference type="HOGENOM" id="CLU_539520_0_0_0"/>
<sequence>MAACKEFIDMAARESQGLQIAVILLVLLVAALGITTYVFYAANDKSKLDAEAANTRATEEATRSRSYLAERNELKVMIGHSEETPMEDVQKAFGDDMKTFIADEGAAAPTVQNYRQVPAVMQASVIKLEKQLADSLRANTALRAEKVALETTYQTKLSEADTARDNALAAQAEAEKKMADDRKSLEAAQAKLQDDKVKLQGTIAQTIDGSKKQVEAANKERDELFTTLEAKDAILKSKEPKVGDVADGRIIWVNQKEDTIWINLGSADLLRPQMTFSIFEKGEVNIALATVKGKIEITRINDAHEAEGRIIEEEVTNPIMPGDQIFTPIWSPGTVQKFAMVGMIDLDGDGEDDTDELRGMIEGSGGVVAAWVDSEGNVKGEITPDVRYLIDGEQPTEKTAAAVLTAYSQMRETARRRGVELIQVGRLQERMGWQNTERLVRLGKTTRLEELEAEAQRERDFKPRRPNSAY</sequence>
<reference evidence="2 3" key="1">
    <citation type="submission" date="2006-02" db="EMBL/GenBank/DDBJ databases">
        <authorList>
            <person name="Amann R."/>
            <person name="Ferriera S."/>
            <person name="Johnson J."/>
            <person name="Kravitz S."/>
            <person name="Halpern A."/>
            <person name="Remington K."/>
            <person name="Beeson K."/>
            <person name="Tran B."/>
            <person name="Rogers Y.-H."/>
            <person name="Friedman R."/>
            <person name="Venter J.C."/>
        </authorList>
    </citation>
    <scope>NUCLEOTIDE SEQUENCE [LARGE SCALE GENOMIC DNA]</scope>
    <source>
        <strain evidence="2 3">DSM 3645</strain>
    </source>
</reference>
<name>A3ZQP8_9BACT</name>
<dbReference type="Proteomes" id="UP000004358">
    <property type="component" value="Unassembled WGS sequence"/>
</dbReference>
<keyword evidence="1" id="KW-0472">Membrane</keyword>